<name>A0A5C3QI50_9AGAR</name>
<keyword evidence="2" id="KW-1185">Reference proteome</keyword>
<sequence length="119" mass="13961">MRMTWFARLRLTLRVNRSKNMPLYVRLDSRGRPFCELIDGILEEQAYRVREFDVDLNRVASEQFQALPLNLASLQRLRIAYGARSDQILFYDIPVLKHLYLHNVEIGPIGDMQSIVPVE</sequence>
<evidence type="ECO:0000313" key="2">
    <source>
        <dbReference type="Proteomes" id="UP000305067"/>
    </source>
</evidence>
<dbReference type="EMBL" id="ML178830">
    <property type="protein sequence ID" value="TFL00151.1"/>
    <property type="molecule type" value="Genomic_DNA"/>
</dbReference>
<reference evidence="1 2" key="1">
    <citation type="journal article" date="2019" name="Nat. Ecol. Evol.">
        <title>Megaphylogeny resolves global patterns of mushroom evolution.</title>
        <authorList>
            <person name="Varga T."/>
            <person name="Krizsan K."/>
            <person name="Foldi C."/>
            <person name="Dima B."/>
            <person name="Sanchez-Garcia M."/>
            <person name="Sanchez-Ramirez S."/>
            <person name="Szollosi G.J."/>
            <person name="Szarkandi J.G."/>
            <person name="Papp V."/>
            <person name="Albert L."/>
            <person name="Andreopoulos W."/>
            <person name="Angelini C."/>
            <person name="Antonin V."/>
            <person name="Barry K.W."/>
            <person name="Bougher N.L."/>
            <person name="Buchanan P."/>
            <person name="Buyck B."/>
            <person name="Bense V."/>
            <person name="Catcheside P."/>
            <person name="Chovatia M."/>
            <person name="Cooper J."/>
            <person name="Damon W."/>
            <person name="Desjardin D."/>
            <person name="Finy P."/>
            <person name="Geml J."/>
            <person name="Haridas S."/>
            <person name="Hughes K."/>
            <person name="Justo A."/>
            <person name="Karasinski D."/>
            <person name="Kautmanova I."/>
            <person name="Kiss B."/>
            <person name="Kocsube S."/>
            <person name="Kotiranta H."/>
            <person name="LaButti K.M."/>
            <person name="Lechner B.E."/>
            <person name="Liimatainen K."/>
            <person name="Lipzen A."/>
            <person name="Lukacs Z."/>
            <person name="Mihaltcheva S."/>
            <person name="Morgado L.N."/>
            <person name="Niskanen T."/>
            <person name="Noordeloos M.E."/>
            <person name="Ohm R.A."/>
            <person name="Ortiz-Santana B."/>
            <person name="Ovrebo C."/>
            <person name="Racz N."/>
            <person name="Riley R."/>
            <person name="Savchenko A."/>
            <person name="Shiryaev A."/>
            <person name="Soop K."/>
            <person name="Spirin V."/>
            <person name="Szebenyi C."/>
            <person name="Tomsovsky M."/>
            <person name="Tulloss R.E."/>
            <person name="Uehling J."/>
            <person name="Grigoriev I.V."/>
            <person name="Vagvolgyi C."/>
            <person name="Papp T."/>
            <person name="Martin F.M."/>
            <person name="Miettinen O."/>
            <person name="Hibbett D.S."/>
            <person name="Nagy L.G."/>
        </authorList>
    </citation>
    <scope>NUCLEOTIDE SEQUENCE [LARGE SCALE GENOMIC DNA]</scope>
    <source>
        <strain evidence="1 2">CBS 309.79</strain>
    </source>
</reference>
<gene>
    <name evidence="1" type="ORF">BDV98DRAFT_120718</name>
</gene>
<proteinExistence type="predicted"/>
<evidence type="ECO:0000313" key="1">
    <source>
        <dbReference type="EMBL" id="TFL00151.1"/>
    </source>
</evidence>
<accession>A0A5C3QI50</accession>
<dbReference type="Proteomes" id="UP000305067">
    <property type="component" value="Unassembled WGS sequence"/>
</dbReference>
<protein>
    <submittedName>
        <fullName evidence="1">Uncharacterized protein</fullName>
    </submittedName>
</protein>
<organism evidence="1 2">
    <name type="scientific">Pterulicium gracile</name>
    <dbReference type="NCBI Taxonomy" id="1884261"/>
    <lineage>
        <taxon>Eukaryota</taxon>
        <taxon>Fungi</taxon>
        <taxon>Dikarya</taxon>
        <taxon>Basidiomycota</taxon>
        <taxon>Agaricomycotina</taxon>
        <taxon>Agaricomycetes</taxon>
        <taxon>Agaricomycetidae</taxon>
        <taxon>Agaricales</taxon>
        <taxon>Pleurotineae</taxon>
        <taxon>Pterulaceae</taxon>
        <taxon>Pterulicium</taxon>
    </lineage>
</organism>
<dbReference type="AlphaFoldDB" id="A0A5C3QI50"/>